<dbReference type="SUPFAM" id="SSF56935">
    <property type="entry name" value="Porins"/>
    <property type="match status" value="1"/>
</dbReference>
<dbReference type="Pfam" id="PF07715">
    <property type="entry name" value="Plug"/>
    <property type="match status" value="1"/>
</dbReference>
<dbReference type="InterPro" id="IPR039426">
    <property type="entry name" value="TonB-dep_rcpt-like"/>
</dbReference>
<dbReference type="EMBL" id="SDHX01000002">
    <property type="protein sequence ID" value="RXK53120.1"/>
    <property type="molecule type" value="Genomic_DNA"/>
</dbReference>
<evidence type="ECO:0000256" key="6">
    <source>
        <dbReference type="ARBA" id="ARBA00022729"/>
    </source>
</evidence>
<evidence type="ECO:0008006" key="19">
    <source>
        <dbReference type="Google" id="ProtNLM"/>
    </source>
</evidence>
<dbReference type="OrthoDB" id="174652at2"/>
<comment type="caution">
    <text evidence="17">The sequence shown here is derived from an EMBL/GenBank/DDBJ whole genome shotgun (WGS) entry which is preliminary data.</text>
</comment>
<comment type="subcellular location">
    <subcellularLocation>
        <location evidence="1 12">Cell outer membrane</location>
        <topology evidence="1 12">Multi-pass membrane protein</topology>
    </subcellularLocation>
</comment>
<keyword evidence="4" id="KW-0410">Iron transport</keyword>
<evidence type="ECO:0000256" key="7">
    <source>
        <dbReference type="ARBA" id="ARBA00023004"/>
    </source>
</evidence>
<keyword evidence="2 12" id="KW-0813">Transport</keyword>
<dbReference type="InterPro" id="IPR012910">
    <property type="entry name" value="Plug_dom"/>
</dbReference>
<keyword evidence="8" id="KW-0406">Ion transport</keyword>
<evidence type="ECO:0000256" key="14">
    <source>
        <dbReference type="SAM" id="MobiDB-lite"/>
    </source>
</evidence>
<keyword evidence="11 12" id="KW-0998">Cell outer membrane</keyword>
<evidence type="ECO:0000256" key="1">
    <source>
        <dbReference type="ARBA" id="ARBA00004571"/>
    </source>
</evidence>
<dbReference type="GO" id="GO:0015344">
    <property type="term" value="F:siderophore uptake transmembrane transporter activity"/>
    <property type="evidence" value="ECO:0007669"/>
    <property type="project" value="TreeGrafter"/>
</dbReference>
<dbReference type="Pfam" id="PF00593">
    <property type="entry name" value="TonB_dep_Rec_b-barrel"/>
    <property type="match status" value="1"/>
</dbReference>
<dbReference type="AlphaFoldDB" id="A0A4Q1C418"/>
<evidence type="ECO:0000256" key="3">
    <source>
        <dbReference type="ARBA" id="ARBA00022452"/>
    </source>
</evidence>
<organism evidence="17 18">
    <name type="scientific">Oleiharenicola lentus</name>
    <dbReference type="NCBI Taxonomy" id="2508720"/>
    <lineage>
        <taxon>Bacteria</taxon>
        <taxon>Pseudomonadati</taxon>
        <taxon>Verrucomicrobiota</taxon>
        <taxon>Opitutia</taxon>
        <taxon>Opitutales</taxon>
        <taxon>Opitutaceae</taxon>
        <taxon>Oleiharenicola</taxon>
    </lineage>
</organism>
<keyword evidence="9 13" id="KW-0798">TonB box</keyword>
<name>A0A4Q1C418_9BACT</name>
<evidence type="ECO:0000256" key="5">
    <source>
        <dbReference type="ARBA" id="ARBA00022692"/>
    </source>
</evidence>
<evidence type="ECO:0000259" key="16">
    <source>
        <dbReference type="Pfam" id="PF07715"/>
    </source>
</evidence>
<evidence type="ECO:0000256" key="2">
    <source>
        <dbReference type="ARBA" id="ARBA00022448"/>
    </source>
</evidence>
<dbReference type="InterPro" id="IPR037066">
    <property type="entry name" value="Plug_dom_sf"/>
</dbReference>
<dbReference type="PANTHER" id="PTHR32552:SF68">
    <property type="entry name" value="FERRICHROME OUTER MEMBRANE TRANSPORTER_PHAGE RECEPTOR"/>
    <property type="match status" value="1"/>
</dbReference>
<reference evidence="17 18" key="1">
    <citation type="submission" date="2019-01" db="EMBL/GenBank/DDBJ databases">
        <title>Lacunisphaera sp. strain TWA-58.</title>
        <authorList>
            <person name="Chen W.-M."/>
        </authorList>
    </citation>
    <scope>NUCLEOTIDE SEQUENCE [LARGE SCALE GENOMIC DNA]</scope>
    <source>
        <strain evidence="17 18">TWA-58</strain>
    </source>
</reference>
<dbReference type="InterPro" id="IPR000531">
    <property type="entry name" value="Beta-barrel_TonB"/>
</dbReference>
<feature type="domain" description="TonB-dependent receptor-like beta-barrel" evidence="15">
    <location>
        <begin position="362"/>
        <end position="834"/>
    </location>
</feature>
<evidence type="ECO:0000256" key="4">
    <source>
        <dbReference type="ARBA" id="ARBA00022496"/>
    </source>
</evidence>
<dbReference type="GO" id="GO:0009279">
    <property type="term" value="C:cell outer membrane"/>
    <property type="evidence" value="ECO:0007669"/>
    <property type="project" value="UniProtKB-SubCell"/>
</dbReference>
<evidence type="ECO:0000256" key="11">
    <source>
        <dbReference type="ARBA" id="ARBA00023237"/>
    </source>
</evidence>
<evidence type="ECO:0000259" key="15">
    <source>
        <dbReference type="Pfam" id="PF00593"/>
    </source>
</evidence>
<keyword evidence="6" id="KW-0732">Signal</keyword>
<evidence type="ECO:0000313" key="18">
    <source>
        <dbReference type="Proteomes" id="UP000290218"/>
    </source>
</evidence>
<feature type="region of interest" description="Disordered" evidence="14">
    <location>
        <begin position="1"/>
        <end position="24"/>
    </location>
</feature>
<keyword evidence="7" id="KW-0408">Iron</keyword>
<sequence length="863" mass="94125">MLPAHGPTRQCRFIPSARPGQTAPTTAVVKDVTVAILFAARGSATVRPTTPPDATPRSAPRLVHPTYTMKPLRHPFGAVLAALAALPAVLAQTANPPAVPDPKADGEVLKLSPFEVKADENRGYVAAETMTGTRVATQIKDLPYTVNVVTSEFFEDFALFQLDDTLVGVGGMTGLDIGGGFNLRGFTSSSQLRDGFYRLGRYGQTNIDRLEIIKGPNAGIYGRTSPGGMVNMISKGPRKENAYKLTLRGGSYDTAQATLQSTGTLGSPKTYHILIASQYNRGGADLMDWFHIRENQAFLALKHEFDNGGRLLVSAEYFKQYRNAPQGAAPVVTDLKSTASNLDDEAVGYAMNLARYNAFGPHSELYRGSNTGYFSYDRQLNDTVSIRVGGQIFAADRWDYNQNTGFGAVTINSTTASANLTSTRGAAPNRGLIFEDGGGLQFDTVARYDLLGGRVANKTLVTVDFNDYYRYDPTRNSGAAAALAAWSAAGSGRVVALTPDYRPVAPLTYFGAGLDDAPLANLTRLTRRRATVFGGMVRHEARWLDDALLTYFGARFDKVKFSELEYLATVNGVQGTLTNPVVVKRTVNQTKPNFGVLYKVRDSFRVYANYAESYFVNQTDNPADIANPLYQPETAKGWDYGIKGSLFGDRLNYTIGLFDIRRFNVRVTDIEESPVGSGNFVQITRPDGDQKDTGWEADVNWAVDRHWSTGLSFGHVKAIYSDFGTAFPLSVGRKVQNISPENGSVYLKYSGSEGRLKGFSANLGVTYVAETPTEAPNAGDTYATGAGGVRSLTRTTNQWKLTVPSFTLWNLGVTYSWKQGSALSHQLRFNVNNVFDRDYLKVNRTLGDPRGVFVSYTLGLSRD</sequence>
<evidence type="ECO:0000256" key="9">
    <source>
        <dbReference type="ARBA" id="ARBA00023077"/>
    </source>
</evidence>
<keyword evidence="18" id="KW-1185">Reference proteome</keyword>
<evidence type="ECO:0000256" key="12">
    <source>
        <dbReference type="PROSITE-ProRule" id="PRU01360"/>
    </source>
</evidence>
<feature type="domain" description="TonB-dependent receptor plug" evidence="16">
    <location>
        <begin position="139"/>
        <end position="228"/>
    </location>
</feature>
<protein>
    <recommendedName>
        <fullName evidence="19">TonB-dependent receptor</fullName>
    </recommendedName>
</protein>
<evidence type="ECO:0000256" key="10">
    <source>
        <dbReference type="ARBA" id="ARBA00023136"/>
    </source>
</evidence>
<dbReference type="Gene3D" id="2.40.170.20">
    <property type="entry name" value="TonB-dependent receptor, beta-barrel domain"/>
    <property type="match status" value="1"/>
</dbReference>
<proteinExistence type="inferred from homology"/>
<evidence type="ECO:0000313" key="17">
    <source>
        <dbReference type="EMBL" id="RXK53120.1"/>
    </source>
</evidence>
<dbReference type="PANTHER" id="PTHR32552">
    <property type="entry name" value="FERRICHROME IRON RECEPTOR-RELATED"/>
    <property type="match status" value="1"/>
</dbReference>
<keyword evidence="5 12" id="KW-0812">Transmembrane</keyword>
<accession>A0A4Q1C418</accession>
<dbReference type="PROSITE" id="PS52016">
    <property type="entry name" value="TONB_DEPENDENT_REC_3"/>
    <property type="match status" value="1"/>
</dbReference>
<keyword evidence="10 12" id="KW-0472">Membrane</keyword>
<dbReference type="InterPro" id="IPR036942">
    <property type="entry name" value="Beta-barrel_TonB_sf"/>
</dbReference>
<comment type="similarity">
    <text evidence="12 13">Belongs to the TonB-dependent receptor family.</text>
</comment>
<keyword evidence="3 12" id="KW-1134">Transmembrane beta strand</keyword>
<gene>
    <name evidence="17" type="ORF">ESB00_15540</name>
</gene>
<evidence type="ECO:0000256" key="13">
    <source>
        <dbReference type="RuleBase" id="RU003357"/>
    </source>
</evidence>
<evidence type="ECO:0000256" key="8">
    <source>
        <dbReference type="ARBA" id="ARBA00023065"/>
    </source>
</evidence>
<dbReference type="Proteomes" id="UP000290218">
    <property type="component" value="Unassembled WGS sequence"/>
</dbReference>
<dbReference type="Gene3D" id="2.170.130.10">
    <property type="entry name" value="TonB-dependent receptor, plug domain"/>
    <property type="match status" value="1"/>
</dbReference>